<sequence length="266" mass="28442">MADQVAGAAVGPGVGMGGRPRWGLEVLVVLALSLGQSAVYSVLSIIEKLTRETPLNQQTTTMNSSATPDRPWLDLAYQLAGSLFLVAPVALVLFLLWLRPGRAGGWAAMGLDRRHPGRDVLAGLGLAAAIGVPGLGFYLLARELGLNTSVAPANLTDVWWAVPVLVLAAVANGVLEEVVIVGYLFTRLRDLGWSWLVVLLTSALVRGSYHLYQGFGGFAGNVLMGLLLGLVYLRWRRVWPLVVAHSLLDVGAFVGYTLVAPHVTWL</sequence>
<dbReference type="Pfam" id="PF02517">
    <property type="entry name" value="Rce1-like"/>
    <property type="match status" value="1"/>
</dbReference>
<protein>
    <submittedName>
        <fullName evidence="3">Membrane protease YdiL, CAAX protease family</fullName>
    </submittedName>
</protein>
<dbReference type="GO" id="GO:0004175">
    <property type="term" value="F:endopeptidase activity"/>
    <property type="evidence" value="ECO:0007669"/>
    <property type="project" value="UniProtKB-ARBA"/>
</dbReference>
<keyword evidence="1" id="KW-0812">Transmembrane</keyword>
<gene>
    <name evidence="3" type="ORF">SAMN04489747_0080</name>
</gene>
<dbReference type="STRING" id="675864.SAMN04489747_0080"/>
<name>A0A1G6RNY8_9ACTN</name>
<feature type="transmembrane region" description="Helical" evidence="1">
    <location>
        <begin position="192"/>
        <end position="209"/>
    </location>
</feature>
<evidence type="ECO:0000313" key="4">
    <source>
        <dbReference type="Proteomes" id="UP000198546"/>
    </source>
</evidence>
<keyword evidence="1" id="KW-0472">Membrane</keyword>
<feature type="transmembrane region" description="Helical" evidence="1">
    <location>
        <begin position="215"/>
        <end position="233"/>
    </location>
</feature>
<keyword evidence="4" id="KW-1185">Reference proteome</keyword>
<proteinExistence type="predicted"/>
<feature type="transmembrane region" description="Helical" evidence="1">
    <location>
        <begin position="26"/>
        <end position="46"/>
    </location>
</feature>
<keyword evidence="1" id="KW-1133">Transmembrane helix</keyword>
<accession>A0A1G6RNY8</accession>
<feature type="transmembrane region" description="Helical" evidence="1">
    <location>
        <begin position="75"/>
        <end position="98"/>
    </location>
</feature>
<dbReference type="AlphaFoldDB" id="A0A1G6RNY8"/>
<dbReference type="Proteomes" id="UP000198546">
    <property type="component" value="Chromosome i"/>
</dbReference>
<dbReference type="InterPro" id="IPR003675">
    <property type="entry name" value="Rce1/LyrA-like_dom"/>
</dbReference>
<dbReference type="EMBL" id="LT629688">
    <property type="protein sequence ID" value="SDD06400.1"/>
    <property type="molecule type" value="Genomic_DNA"/>
</dbReference>
<feature type="transmembrane region" description="Helical" evidence="1">
    <location>
        <begin position="119"/>
        <end position="140"/>
    </location>
</feature>
<feature type="transmembrane region" description="Helical" evidence="1">
    <location>
        <begin position="160"/>
        <end position="185"/>
    </location>
</feature>
<keyword evidence="3" id="KW-0645">Protease</keyword>
<evidence type="ECO:0000256" key="1">
    <source>
        <dbReference type="SAM" id="Phobius"/>
    </source>
</evidence>
<reference evidence="3 4" key="1">
    <citation type="submission" date="2016-10" db="EMBL/GenBank/DDBJ databases">
        <authorList>
            <person name="de Groot N.N."/>
        </authorList>
    </citation>
    <scope>NUCLEOTIDE SEQUENCE [LARGE SCALE GENOMIC DNA]</scope>
    <source>
        <strain evidence="3 4">MON 2.2</strain>
    </source>
</reference>
<keyword evidence="3" id="KW-0378">Hydrolase</keyword>
<evidence type="ECO:0000259" key="2">
    <source>
        <dbReference type="Pfam" id="PF02517"/>
    </source>
</evidence>
<dbReference type="GO" id="GO:0006508">
    <property type="term" value="P:proteolysis"/>
    <property type="evidence" value="ECO:0007669"/>
    <property type="project" value="UniProtKB-KW"/>
</dbReference>
<organism evidence="3 4">
    <name type="scientific">Auraticoccus monumenti</name>
    <dbReference type="NCBI Taxonomy" id="675864"/>
    <lineage>
        <taxon>Bacteria</taxon>
        <taxon>Bacillati</taxon>
        <taxon>Actinomycetota</taxon>
        <taxon>Actinomycetes</taxon>
        <taxon>Propionibacteriales</taxon>
        <taxon>Propionibacteriaceae</taxon>
        <taxon>Auraticoccus</taxon>
    </lineage>
</organism>
<evidence type="ECO:0000313" key="3">
    <source>
        <dbReference type="EMBL" id="SDD06400.1"/>
    </source>
</evidence>
<feature type="domain" description="CAAX prenyl protease 2/Lysostaphin resistance protein A-like" evidence="2">
    <location>
        <begin position="159"/>
        <end position="250"/>
    </location>
</feature>
<feature type="transmembrane region" description="Helical" evidence="1">
    <location>
        <begin position="238"/>
        <end position="259"/>
    </location>
</feature>
<dbReference type="GO" id="GO:0080120">
    <property type="term" value="P:CAAX-box protein maturation"/>
    <property type="evidence" value="ECO:0007669"/>
    <property type="project" value="UniProtKB-ARBA"/>
</dbReference>